<accession>A0AAX6RG60</accession>
<name>A0AAX6RG60_HETGA</name>
<dbReference type="AlphaFoldDB" id="A0AAX6RG60"/>
<feature type="compositionally biased region" description="Basic and acidic residues" evidence="1">
    <location>
        <begin position="61"/>
        <end position="71"/>
    </location>
</feature>
<organism evidence="2 3">
    <name type="scientific">Heterocephalus glaber</name>
    <name type="common">Naked mole rat</name>
    <dbReference type="NCBI Taxonomy" id="10181"/>
    <lineage>
        <taxon>Eukaryota</taxon>
        <taxon>Metazoa</taxon>
        <taxon>Chordata</taxon>
        <taxon>Craniata</taxon>
        <taxon>Vertebrata</taxon>
        <taxon>Euteleostomi</taxon>
        <taxon>Mammalia</taxon>
        <taxon>Eutheria</taxon>
        <taxon>Euarchontoglires</taxon>
        <taxon>Glires</taxon>
        <taxon>Rodentia</taxon>
        <taxon>Hystricomorpha</taxon>
        <taxon>Bathyergidae</taxon>
        <taxon>Heterocephalus</taxon>
    </lineage>
</organism>
<feature type="compositionally biased region" description="Basic and acidic residues" evidence="1">
    <location>
        <begin position="127"/>
        <end position="151"/>
    </location>
</feature>
<sequence>MEPERHNESSAFSWLRRNTQHSALKGREAEFGRSFSPSEAGSKAEASWQKTGGSWQRRSRERGGKAEHQPKEPSSVKTDKLKPSSKGTAEVTQSGKKKIEKIEKLEKHEKIEKVPTRKERLHLHNVTKAEKPEKVSREDFEDVPASKKAKEETEDVPSPKKQKITGGEVYWADIQKFQSCSPDSHTETAWSEGLRGGKLPPHTPVTLHMTRCVPTCTSSMMAVHTIDFMHGAAGYSPLSTRTFVFSLTKGLQYSGKASKHSTYADSNFHICEVCHVLSVRTESPRLREV</sequence>
<evidence type="ECO:0000313" key="2">
    <source>
        <dbReference type="Proteomes" id="UP000694906"/>
    </source>
</evidence>
<feature type="compositionally biased region" description="Basic and acidic residues" evidence="1">
    <location>
        <begin position="100"/>
        <end position="118"/>
    </location>
</feature>
<gene>
    <name evidence="3" type="primary">LOC110344966</name>
</gene>
<evidence type="ECO:0000256" key="1">
    <source>
        <dbReference type="SAM" id="MobiDB-lite"/>
    </source>
</evidence>
<reference evidence="3" key="1">
    <citation type="submission" date="2025-08" db="UniProtKB">
        <authorList>
            <consortium name="RefSeq"/>
        </authorList>
    </citation>
    <scope>IDENTIFICATION</scope>
</reference>
<feature type="region of interest" description="Disordered" evidence="1">
    <location>
        <begin position="23"/>
        <end position="162"/>
    </location>
</feature>
<keyword evidence="2" id="KW-1185">Reference proteome</keyword>
<proteinExistence type="predicted"/>
<dbReference type="Proteomes" id="UP000694906">
    <property type="component" value="Unplaced"/>
</dbReference>
<dbReference type="GeneID" id="110344966"/>
<feature type="compositionally biased region" description="Polar residues" evidence="1">
    <location>
        <begin position="85"/>
        <end position="94"/>
    </location>
</feature>
<protein>
    <submittedName>
        <fullName evidence="3">Uncharacterized protein LOC110344966</fullName>
    </submittedName>
</protein>
<evidence type="ECO:0000313" key="3">
    <source>
        <dbReference type="RefSeq" id="XP_021096326.1"/>
    </source>
</evidence>
<dbReference type="RefSeq" id="XP_021096326.1">
    <property type="nucleotide sequence ID" value="XM_021240667.1"/>
</dbReference>